<sequence length="119" mass="12617">MAIRVTVLDMDTGEERVFVRNACGVICAAVMPKEGAADKYDGVATAYVGESVPIGTAGLLVRLAENAVKLVTEKDSRIRQKMAEDDAAWAAAQAEKEAAAKKKPAPRKGGKRTAKKEGK</sequence>
<accession>A0A8S5V0E4</accession>
<reference evidence="2" key="1">
    <citation type="journal article" date="2021" name="Proc. Natl. Acad. Sci. U.S.A.">
        <title>A Catalog of Tens of Thousands of Viruses from Human Metagenomes Reveals Hidden Associations with Chronic Diseases.</title>
        <authorList>
            <person name="Tisza M.J."/>
            <person name="Buck C.B."/>
        </authorList>
    </citation>
    <scope>NUCLEOTIDE SEQUENCE</scope>
    <source>
        <strain evidence="2">CtBeL15</strain>
    </source>
</reference>
<organism evidence="2">
    <name type="scientific">Siphoviridae sp. ctBeL15</name>
    <dbReference type="NCBI Taxonomy" id="2825374"/>
    <lineage>
        <taxon>Viruses</taxon>
        <taxon>Duplodnaviria</taxon>
        <taxon>Heunggongvirae</taxon>
        <taxon>Uroviricota</taxon>
        <taxon>Caudoviricetes</taxon>
    </lineage>
</organism>
<dbReference type="EMBL" id="BK016176">
    <property type="protein sequence ID" value="DAG00079.1"/>
    <property type="molecule type" value="Genomic_DNA"/>
</dbReference>
<name>A0A8S5V0E4_9CAUD</name>
<proteinExistence type="predicted"/>
<protein>
    <submittedName>
        <fullName evidence="2">Uncharacterized protein</fullName>
    </submittedName>
</protein>
<feature type="region of interest" description="Disordered" evidence="1">
    <location>
        <begin position="93"/>
        <end position="119"/>
    </location>
</feature>
<evidence type="ECO:0000313" key="2">
    <source>
        <dbReference type="EMBL" id="DAG00079.1"/>
    </source>
</evidence>
<evidence type="ECO:0000256" key="1">
    <source>
        <dbReference type="SAM" id="MobiDB-lite"/>
    </source>
</evidence>
<feature type="compositionally biased region" description="Basic residues" evidence="1">
    <location>
        <begin position="101"/>
        <end position="119"/>
    </location>
</feature>